<dbReference type="SUPFAM" id="SSF160240">
    <property type="entry name" value="Cation efflux protein cytoplasmic domain-like"/>
    <property type="match status" value="1"/>
</dbReference>
<dbReference type="InterPro" id="IPR050291">
    <property type="entry name" value="CDF_Transporter"/>
</dbReference>
<reference evidence="12 13" key="1">
    <citation type="submission" date="2020-08" db="EMBL/GenBank/DDBJ databases">
        <title>Genomic Encyclopedia of Type Strains, Phase IV (KMG-IV): sequencing the most valuable type-strain genomes for metagenomic binning, comparative biology and taxonomic classification.</title>
        <authorList>
            <person name="Goeker M."/>
        </authorList>
    </citation>
    <scope>NUCLEOTIDE SEQUENCE [LARGE SCALE GENOMIC DNA]</scope>
    <source>
        <strain evidence="12 13">YIM 65646</strain>
    </source>
</reference>
<dbReference type="FunFam" id="1.20.1510.10:FF:000006">
    <property type="entry name" value="Divalent cation efflux transporter"/>
    <property type="match status" value="1"/>
</dbReference>
<dbReference type="InterPro" id="IPR002524">
    <property type="entry name" value="Cation_efflux"/>
</dbReference>
<feature type="domain" description="Cation efflux protein cytoplasmic" evidence="11">
    <location>
        <begin position="253"/>
        <end position="322"/>
    </location>
</feature>
<feature type="transmembrane region" description="Helical" evidence="9">
    <location>
        <begin position="118"/>
        <end position="138"/>
    </location>
</feature>
<evidence type="ECO:0000256" key="6">
    <source>
        <dbReference type="ARBA" id="ARBA00022989"/>
    </source>
</evidence>
<dbReference type="Pfam" id="PF16916">
    <property type="entry name" value="ZT_dimer"/>
    <property type="match status" value="1"/>
</dbReference>
<feature type="transmembrane region" description="Helical" evidence="9">
    <location>
        <begin position="48"/>
        <end position="74"/>
    </location>
</feature>
<dbReference type="AlphaFoldDB" id="A0A841FYV7"/>
<keyword evidence="8 9" id="KW-0472">Membrane</keyword>
<feature type="transmembrane region" description="Helical" evidence="9">
    <location>
        <begin position="217"/>
        <end position="234"/>
    </location>
</feature>
<feature type="transmembrane region" description="Helical" evidence="9">
    <location>
        <begin position="80"/>
        <end position="98"/>
    </location>
</feature>
<organism evidence="12 13">
    <name type="scientific">Phytomonospora endophytica</name>
    <dbReference type="NCBI Taxonomy" id="714109"/>
    <lineage>
        <taxon>Bacteria</taxon>
        <taxon>Bacillati</taxon>
        <taxon>Actinomycetota</taxon>
        <taxon>Actinomycetes</taxon>
        <taxon>Micromonosporales</taxon>
        <taxon>Micromonosporaceae</taxon>
        <taxon>Phytomonospora</taxon>
    </lineage>
</organism>
<evidence type="ECO:0000256" key="1">
    <source>
        <dbReference type="ARBA" id="ARBA00004651"/>
    </source>
</evidence>
<accession>A0A841FYV7</accession>
<dbReference type="EMBL" id="JACHGT010000018">
    <property type="protein sequence ID" value="MBB6038702.1"/>
    <property type="molecule type" value="Genomic_DNA"/>
</dbReference>
<comment type="subcellular location">
    <subcellularLocation>
        <location evidence="1">Cell membrane</location>
        <topology evidence="1">Multi-pass membrane protein</topology>
    </subcellularLocation>
</comment>
<dbReference type="GO" id="GO:0015093">
    <property type="term" value="F:ferrous iron transmembrane transporter activity"/>
    <property type="evidence" value="ECO:0007669"/>
    <property type="project" value="TreeGrafter"/>
</dbReference>
<keyword evidence="13" id="KW-1185">Reference proteome</keyword>
<evidence type="ECO:0000313" key="13">
    <source>
        <dbReference type="Proteomes" id="UP000548476"/>
    </source>
</evidence>
<evidence type="ECO:0000256" key="9">
    <source>
        <dbReference type="SAM" id="Phobius"/>
    </source>
</evidence>
<dbReference type="SUPFAM" id="SSF161111">
    <property type="entry name" value="Cation efflux protein transmembrane domain-like"/>
    <property type="match status" value="1"/>
</dbReference>
<name>A0A841FYV7_9ACTN</name>
<dbReference type="Proteomes" id="UP000548476">
    <property type="component" value="Unassembled WGS sequence"/>
</dbReference>
<protein>
    <submittedName>
        <fullName evidence="12">Cation diffusion facilitator family transporter</fullName>
    </submittedName>
</protein>
<feature type="transmembrane region" description="Helical" evidence="9">
    <location>
        <begin position="150"/>
        <end position="172"/>
    </location>
</feature>
<dbReference type="RefSeq" id="WP_184791489.1">
    <property type="nucleotide sequence ID" value="NZ_BONT01000060.1"/>
</dbReference>
<evidence type="ECO:0000256" key="8">
    <source>
        <dbReference type="ARBA" id="ARBA00023136"/>
    </source>
</evidence>
<dbReference type="GO" id="GO:0015341">
    <property type="term" value="F:zinc efflux antiporter activity"/>
    <property type="evidence" value="ECO:0007669"/>
    <property type="project" value="TreeGrafter"/>
</dbReference>
<sequence>MNTPEHHHRPHHDHGPWAKLKHLLKPHSHDSADKVDRRLESSADGIRAVWWSFAALMLTAAAQVAVVAVSGSVALLGDTLHNLADALTAVPLAIAFVLGRRAADRRYTYGYGRAEDLAGLVVVLLIAASAVLAAYTAVDRLLHPRPMGNWGWVAAAGLVGFAGNELVARYRIRVGKRIGSAALVADGLHARTDGFTSLAVLLGAGGAAIGWGWADPVIGLAITAAILFVLRDAAREVYRRLMDAVDPKLVDLAEHATRETPGVDGLGPLRLRWIGHRLRAEVEVTVDARLPLVDAHRIAHDVEHRLLDTLPHLSAALVHANPGPVEAHHRAHAVS</sequence>
<evidence type="ECO:0000256" key="5">
    <source>
        <dbReference type="ARBA" id="ARBA00022692"/>
    </source>
</evidence>
<evidence type="ECO:0000313" key="12">
    <source>
        <dbReference type="EMBL" id="MBB6038702.1"/>
    </source>
</evidence>
<feature type="domain" description="Cation efflux protein transmembrane" evidence="10">
    <location>
        <begin position="50"/>
        <end position="242"/>
    </location>
</feature>
<keyword evidence="4" id="KW-1003">Cell membrane</keyword>
<evidence type="ECO:0000256" key="4">
    <source>
        <dbReference type="ARBA" id="ARBA00022475"/>
    </source>
</evidence>
<dbReference type="GO" id="GO:0005886">
    <property type="term" value="C:plasma membrane"/>
    <property type="evidence" value="ECO:0007669"/>
    <property type="project" value="UniProtKB-SubCell"/>
</dbReference>
<dbReference type="InterPro" id="IPR027470">
    <property type="entry name" value="Cation_efflux_CTD"/>
</dbReference>
<dbReference type="FunFam" id="3.30.70.1350:FF:000014">
    <property type="entry name" value="Cation efflux system protein"/>
    <property type="match status" value="1"/>
</dbReference>
<evidence type="ECO:0000259" key="10">
    <source>
        <dbReference type="Pfam" id="PF01545"/>
    </source>
</evidence>
<dbReference type="PANTHER" id="PTHR43840:SF15">
    <property type="entry name" value="MITOCHONDRIAL METAL TRANSPORTER 1-RELATED"/>
    <property type="match status" value="1"/>
</dbReference>
<evidence type="ECO:0000256" key="2">
    <source>
        <dbReference type="ARBA" id="ARBA00008114"/>
    </source>
</evidence>
<comment type="similarity">
    <text evidence="2">Belongs to the cation diffusion facilitator (CDF) transporter (TC 2.A.4) family.</text>
</comment>
<dbReference type="NCBIfam" id="TIGR01297">
    <property type="entry name" value="CDF"/>
    <property type="match status" value="1"/>
</dbReference>
<feature type="transmembrane region" description="Helical" evidence="9">
    <location>
        <begin position="193"/>
        <end position="211"/>
    </location>
</feature>
<keyword evidence="5 9" id="KW-0812">Transmembrane</keyword>
<dbReference type="PANTHER" id="PTHR43840">
    <property type="entry name" value="MITOCHONDRIAL METAL TRANSPORTER 1-RELATED"/>
    <property type="match status" value="1"/>
</dbReference>
<evidence type="ECO:0000259" key="11">
    <source>
        <dbReference type="Pfam" id="PF16916"/>
    </source>
</evidence>
<dbReference type="InterPro" id="IPR058533">
    <property type="entry name" value="Cation_efflux_TM"/>
</dbReference>
<dbReference type="Pfam" id="PF01545">
    <property type="entry name" value="Cation_efflux"/>
    <property type="match status" value="1"/>
</dbReference>
<dbReference type="InterPro" id="IPR027469">
    <property type="entry name" value="Cation_efflux_TMD_sf"/>
</dbReference>
<keyword evidence="6 9" id="KW-1133">Transmembrane helix</keyword>
<evidence type="ECO:0000256" key="3">
    <source>
        <dbReference type="ARBA" id="ARBA00022448"/>
    </source>
</evidence>
<dbReference type="Gene3D" id="3.30.70.1350">
    <property type="entry name" value="Cation efflux protein, cytoplasmic domain"/>
    <property type="match status" value="1"/>
</dbReference>
<keyword evidence="7" id="KW-0406">Ion transport</keyword>
<comment type="caution">
    <text evidence="12">The sequence shown here is derived from an EMBL/GenBank/DDBJ whole genome shotgun (WGS) entry which is preliminary data.</text>
</comment>
<proteinExistence type="inferred from homology"/>
<dbReference type="Gene3D" id="1.20.1510.10">
    <property type="entry name" value="Cation efflux protein transmembrane domain"/>
    <property type="match status" value="1"/>
</dbReference>
<keyword evidence="3" id="KW-0813">Transport</keyword>
<gene>
    <name evidence="12" type="ORF">HNR73_006588</name>
</gene>
<dbReference type="GO" id="GO:0006882">
    <property type="term" value="P:intracellular zinc ion homeostasis"/>
    <property type="evidence" value="ECO:0007669"/>
    <property type="project" value="TreeGrafter"/>
</dbReference>
<dbReference type="GO" id="GO:0015086">
    <property type="term" value="F:cadmium ion transmembrane transporter activity"/>
    <property type="evidence" value="ECO:0007669"/>
    <property type="project" value="TreeGrafter"/>
</dbReference>
<dbReference type="InterPro" id="IPR036837">
    <property type="entry name" value="Cation_efflux_CTD_sf"/>
</dbReference>
<evidence type="ECO:0000256" key="7">
    <source>
        <dbReference type="ARBA" id="ARBA00023065"/>
    </source>
</evidence>